<feature type="transmembrane region" description="Helical" evidence="5">
    <location>
        <begin position="91"/>
        <end position="118"/>
    </location>
</feature>
<evidence type="ECO:0000313" key="8">
    <source>
        <dbReference type="WBParaSite" id="nRc.2.0.1.t34550-RA"/>
    </source>
</evidence>
<proteinExistence type="predicted"/>
<evidence type="ECO:0000256" key="3">
    <source>
        <dbReference type="ARBA" id="ARBA00022989"/>
    </source>
</evidence>
<dbReference type="GO" id="GO:0016020">
    <property type="term" value="C:membrane"/>
    <property type="evidence" value="ECO:0007669"/>
    <property type="project" value="UniProtKB-SubCell"/>
</dbReference>
<evidence type="ECO:0000256" key="2">
    <source>
        <dbReference type="ARBA" id="ARBA00022692"/>
    </source>
</evidence>
<dbReference type="AlphaFoldDB" id="A0A915K8P0"/>
<organism evidence="7 8">
    <name type="scientific">Romanomermis culicivorax</name>
    <name type="common">Nematode worm</name>
    <dbReference type="NCBI Taxonomy" id="13658"/>
    <lineage>
        <taxon>Eukaryota</taxon>
        <taxon>Metazoa</taxon>
        <taxon>Ecdysozoa</taxon>
        <taxon>Nematoda</taxon>
        <taxon>Enoplea</taxon>
        <taxon>Dorylaimia</taxon>
        <taxon>Mermithida</taxon>
        <taxon>Mermithoidea</taxon>
        <taxon>Mermithidae</taxon>
        <taxon>Romanomermis</taxon>
    </lineage>
</organism>
<dbReference type="InterPro" id="IPR013057">
    <property type="entry name" value="AA_transpt_TM"/>
</dbReference>
<keyword evidence="3 5" id="KW-1133">Transmembrane helix</keyword>
<protein>
    <submittedName>
        <fullName evidence="8">Amino acid transporter transmembrane domain-containing protein</fullName>
    </submittedName>
</protein>
<keyword evidence="4 5" id="KW-0472">Membrane</keyword>
<evidence type="ECO:0000256" key="4">
    <source>
        <dbReference type="ARBA" id="ARBA00023136"/>
    </source>
</evidence>
<feature type="domain" description="Amino acid transporter transmembrane" evidence="6">
    <location>
        <begin position="4"/>
        <end position="52"/>
    </location>
</feature>
<keyword evidence="7" id="KW-1185">Reference proteome</keyword>
<evidence type="ECO:0000313" key="7">
    <source>
        <dbReference type="Proteomes" id="UP000887565"/>
    </source>
</evidence>
<comment type="subcellular location">
    <subcellularLocation>
        <location evidence="1">Membrane</location>
    </subcellularLocation>
</comment>
<sequence length="171" mass="18285">MSLAVLIALSLPDFNALLELVGGTTLATTAYIFPGPLYLVLKKKTQGKQSTVEYVGGTLHSGNAIVAKRPTNGSERIPSILSHATSHGGRIFFWECVINFCVVLVGIVGAVASIYGFIDKENVSMRKPCFLTNMYLAGVGTSGENATHFCHAKSVEQSFLSNFSVKTVHSS</sequence>
<reference evidence="8" key="1">
    <citation type="submission" date="2022-11" db="UniProtKB">
        <authorList>
            <consortium name="WormBaseParasite"/>
        </authorList>
    </citation>
    <scope>IDENTIFICATION</scope>
</reference>
<accession>A0A915K8P0</accession>
<dbReference type="Proteomes" id="UP000887565">
    <property type="component" value="Unplaced"/>
</dbReference>
<evidence type="ECO:0000256" key="1">
    <source>
        <dbReference type="ARBA" id="ARBA00004370"/>
    </source>
</evidence>
<evidence type="ECO:0000256" key="5">
    <source>
        <dbReference type="SAM" id="Phobius"/>
    </source>
</evidence>
<name>A0A915K8P0_ROMCU</name>
<keyword evidence="2 5" id="KW-0812">Transmembrane</keyword>
<dbReference type="Pfam" id="PF01490">
    <property type="entry name" value="Aa_trans"/>
    <property type="match status" value="1"/>
</dbReference>
<dbReference type="WBParaSite" id="nRc.2.0.1.t34550-RA">
    <property type="protein sequence ID" value="nRc.2.0.1.t34550-RA"/>
    <property type="gene ID" value="nRc.2.0.1.g34550"/>
</dbReference>
<evidence type="ECO:0000259" key="6">
    <source>
        <dbReference type="Pfam" id="PF01490"/>
    </source>
</evidence>